<dbReference type="Pfam" id="PF05635">
    <property type="entry name" value="23S_rRNA_IVP"/>
    <property type="match status" value="1"/>
</dbReference>
<sequence length="119" mass="13777">MPLPYRQLEVWQRAHQIAQDVMALAERPELRRRPELRSQLLRAAWSVPANIAEGRGRRTRRDFASFVGVARGSLFELDYWLLVCHECNAFEPGEYPELSERVERLSAKLAALIESLKSE</sequence>
<dbReference type="NCBIfam" id="TIGR02436">
    <property type="entry name" value="four helix bundle protein"/>
    <property type="match status" value="1"/>
</dbReference>
<evidence type="ECO:0000313" key="2">
    <source>
        <dbReference type="Proteomes" id="UP001212803"/>
    </source>
</evidence>
<name>A0ABY7MAB8_9CHLR</name>
<dbReference type="InterPro" id="IPR036583">
    <property type="entry name" value="23S_rRNA_IVS_sf"/>
</dbReference>
<dbReference type="EMBL" id="CP115149">
    <property type="protein sequence ID" value="WBL37445.1"/>
    <property type="molecule type" value="Genomic_DNA"/>
</dbReference>
<dbReference type="PANTHER" id="PTHR38471:SF2">
    <property type="entry name" value="FOUR HELIX BUNDLE PROTEIN"/>
    <property type="match status" value="1"/>
</dbReference>
<dbReference type="RefSeq" id="WP_270057958.1">
    <property type="nucleotide sequence ID" value="NZ_CP115149.1"/>
</dbReference>
<gene>
    <name evidence="1" type="ORF">O0235_07675</name>
</gene>
<protein>
    <submittedName>
        <fullName evidence="1">Four helix bundle protein</fullName>
    </submittedName>
</protein>
<dbReference type="InterPro" id="IPR012657">
    <property type="entry name" value="23S_rRNA-intervening_sequence"/>
</dbReference>
<dbReference type="Gene3D" id="1.20.1440.60">
    <property type="entry name" value="23S rRNA-intervening sequence"/>
    <property type="match status" value="1"/>
</dbReference>
<reference evidence="1 2" key="1">
    <citation type="journal article" date="2023" name="ISME J.">
        <title>Thermophilic Dehalococcoidia with unusual traits shed light on an unexpected past.</title>
        <authorList>
            <person name="Palmer M."/>
            <person name="Covington J.K."/>
            <person name="Zhou E.M."/>
            <person name="Thomas S.C."/>
            <person name="Habib N."/>
            <person name="Seymour C.O."/>
            <person name="Lai D."/>
            <person name="Johnston J."/>
            <person name="Hashimi A."/>
            <person name="Jiao J.Y."/>
            <person name="Muok A.R."/>
            <person name="Liu L."/>
            <person name="Xian W.D."/>
            <person name="Zhi X.Y."/>
            <person name="Li M.M."/>
            <person name="Silva L.P."/>
            <person name="Bowen B.P."/>
            <person name="Louie K."/>
            <person name="Briegel A."/>
            <person name="Pett-Ridge J."/>
            <person name="Weber P.K."/>
            <person name="Tocheva E.I."/>
            <person name="Woyke T."/>
            <person name="Northen T.R."/>
            <person name="Mayali X."/>
            <person name="Li W.J."/>
            <person name="Hedlund B.P."/>
        </authorList>
    </citation>
    <scope>NUCLEOTIDE SEQUENCE [LARGE SCALE GENOMIC DNA]</scope>
    <source>
        <strain evidence="1 2">YIM 72310</strain>
    </source>
</reference>
<dbReference type="SUPFAM" id="SSF158446">
    <property type="entry name" value="IVS-encoded protein-like"/>
    <property type="match status" value="1"/>
</dbReference>
<dbReference type="CDD" id="cd16377">
    <property type="entry name" value="23S_rRNA_IVP_like"/>
    <property type="match status" value="1"/>
</dbReference>
<dbReference type="PANTHER" id="PTHR38471">
    <property type="entry name" value="FOUR HELIX BUNDLE PROTEIN"/>
    <property type="match status" value="1"/>
</dbReference>
<proteinExistence type="predicted"/>
<organism evidence="1 2">
    <name type="scientific">Tepidiforma flava</name>
    <dbReference type="NCBI Taxonomy" id="3004094"/>
    <lineage>
        <taxon>Bacteria</taxon>
        <taxon>Bacillati</taxon>
        <taxon>Chloroflexota</taxon>
        <taxon>Tepidiformia</taxon>
        <taxon>Tepidiformales</taxon>
        <taxon>Tepidiformaceae</taxon>
        <taxon>Tepidiforma</taxon>
    </lineage>
</organism>
<keyword evidence="2" id="KW-1185">Reference proteome</keyword>
<dbReference type="Proteomes" id="UP001212803">
    <property type="component" value="Chromosome"/>
</dbReference>
<accession>A0ABY7MAB8</accession>
<evidence type="ECO:0000313" key="1">
    <source>
        <dbReference type="EMBL" id="WBL37445.1"/>
    </source>
</evidence>